<evidence type="ECO:0000313" key="7">
    <source>
        <dbReference type="Proteomes" id="UP000597617"/>
    </source>
</evidence>
<dbReference type="PANTHER" id="PTHR30349:SF64">
    <property type="entry name" value="PROPHAGE INTEGRASE INTD-RELATED"/>
    <property type="match status" value="1"/>
</dbReference>
<evidence type="ECO:0000256" key="3">
    <source>
        <dbReference type="ARBA" id="ARBA00023172"/>
    </source>
</evidence>
<evidence type="ECO:0000256" key="1">
    <source>
        <dbReference type="ARBA" id="ARBA00008857"/>
    </source>
</evidence>
<comment type="caution">
    <text evidence="6">The sequence shown here is derived from an EMBL/GenBank/DDBJ whole genome shotgun (WGS) entry which is preliminary data.</text>
</comment>
<dbReference type="InterPro" id="IPR011010">
    <property type="entry name" value="DNA_brk_join_enz"/>
</dbReference>
<accession>A0ABS0IM51</accession>
<feature type="region of interest" description="Disordered" evidence="4">
    <location>
        <begin position="39"/>
        <end position="62"/>
    </location>
</feature>
<sequence length="415" mass="47627">MATVSFHLKEPNGEKPTAIFIWFNPQNGGGRVRIYTGDKIQPDQWDGGDEQRAKTPKRGAETDRNRTINANNERMKKRLLDYWQECRAAGWLPTAEQLRAVVEPENTAASAPVRPQPLSDFVTYLDRMTKKNTANTVKSHRTTYNHLVAFAEQSHRPLEYADLTLEWKDRFGAYLAEEKKLADGSVNKQFKILKEFLADAADRGFTPRIDVRGWGWKFVEPAVVSLTSQELSQLEALTDLPPSLENARGLWLLMAYTGLRYSDAMSLRKEHDKGDVLQLVPKKTTDIAVEVYVRKCTRQLLDKWWRGELRPITNPKLNEYIKRVCERASINDLTEKITYYRQTSQPKKIAVPKYQLISCHTARRTFTTLSLAQNIPLEVVMQATGHVNTKTTLRYNQNTTARQIEASRKAWAEND</sequence>
<dbReference type="InterPro" id="IPR050090">
    <property type="entry name" value="Tyrosine_recombinase_XerCD"/>
</dbReference>
<evidence type="ECO:0000256" key="2">
    <source>
        <dbReference type="ARBA" id="ARBA00023125"/>
    </source>
</evidence>
<dbReference type="Pfam" id="PF13102">
    <property type="entry name" value="Phage_int_SAM_5"/>
    <property type="match status" value="1"/>
</dbReference>
<keyword evidence="2" id="KW-0238">DNA-binding</keyword>
<feature type="compositionally biased region" description="Basic and acidic residues" evidence="4">
    <location>
        <begin position="49"/>
        <end position="62"/>
    </location>
</feature>
<reference evidence="6 7" key="1">
    <citation type="submission" date="2020-11" db="EMBL/GenBank/DDBJ databases">
        <authorList>
            <person name="Kim M.K."/>
        </authorList>
    </citation>
    <scope>NUCLEOTIDE SEQUENCE [LARGE SCALE GENOMIC DNA]</scope>
    <source>
        <strain evidence="6 7">BT683</strain>
    </source>
</reference>
<dbReference type="InterPro" id="IPR010998">
    <property type="entry name" value="Integrase_recombinase_N"/>
</dbReference>
<evidence type="ECO:0000256" key="4">
    <source>
        <dbReference type="SAM" id="MobiDB-lite"/>
    </source>
</evidence>
<dbReference type="PROSITE" id="PS51898">
    <property type="entry name" value="TYR_RECOMBINASE"/>
    <property type="match status" value="1"/>
</dbReference>
<keyword evidence="3" id="KW-0233">DNA recombination</keyword>
<dbReference type="Pfam" id="PF00589">
    <property type="entry name" value="Phage_integrase"/>
    <property type="match status" value="1"/>
</dbReference>
<dbReference type="Gene3D" id="1.10.150.130">
    <property type="match status" value="1"/>
</dbReference>
<dbReference type="PANTHER" id="PTHR30349">
    <property type="entry name" value="PHAGE INTEGRASE-RELATED"/>
    <property type="match status" value="1"/>
</dbReference>
<dbReference type="InterPro" id="IPR002104">
    <property type="entry name" value="Integrase_catalytic"/>
</dbReference>
<evidence type="ECO:0000313" key="6">
    <source>
        <dbReference type="EMBL" id="MBF9239446.1"/>
    </source>
</evidence>
<dbReference type="InterPro" id="IPR013762">
    <property type="entry name" value="Integrase-like_cat_sf"/>
</dbReference>
<proteinExistence type="inferred from homology"/>
<dbReference type="RefSeq" id="WP_196283792.1">
    <property type="nucleotide sequence ID" value="NZ_JADQDQ010000012.1"/>
</dbReference>
<dbReference type="InterPro" id="IPR025269">
    <property type="entry name" value="SAM-like_dom"/>
</dbReference>
<gene>
    <name evidence="6" type="ORF">I2I05_18785</name>
</gene>
<dbReference type="SUPFAM" id="SSF56349">
    <property type="entry name" value="DNA breaking-rejoining enzymes"/>
    <property type="match status" value="1"/>
</dbReference>
<dbReference type="Proteomes" id="UP000597617">
    <property type="component" value="Unassembled WGS sequence"/>
</dbReference>
<dbReference type="Gene3D" id="1.10.443.10">
    <property type="entry name" value="Intergrase catalytic core"/>
    <property type="match status" value="1"/>
</dbReference>
<evidence type="ECO:0000259" key="5">
    <source>
        <dbReference type="PROSITE" id="PS51898"/>
    </source>
</evidence>
<comment type="similarity">
    <text evidence="1">Belongs to the 'phage' integrase family.</text>
</comment>
<name>A0ABS0IM51_9BACT</name>
<feature type="domain" description="Tyr recombinase" evidence="5">
    <location>
        <begin position="222"/>
        <end position="408"/>
    </location>
</feature>
<dbReference type="EMBL" id="JADQDQ010000012">
    <property type="protein sequence ID" value="MBF9239446.1"/>
    <property type="molecule type" value="Genomic_DNA"/>
</dbReference>
<organism evidence="6 7">
    <name type="scientific">Hymenobacter jeongseonensis</name>
    <dbReference type="NCBI Taxonomy" id="2791027"/>
    <lineage>
        <taxon>Bacteria</taxon>
        <taxon>Pseudomonadati</taxon>
        <taxon>Bacteroidota</taxon>
        <taxon>Cytophagia</taxon>
        <taxon>Cytophagales</taxon>
        <taxon>Hymenobacteraceae</taxon>
        <taxon>Hymenobacter</taxon>
    </lineage>
</organism>
<keyword evidence="7" id="KW-1185">Reference proteome</keyword>
<protein>
    <submittedName>
        <fullName evidence="6">Site-specific integrase</fullName>
    </submittedName>
</protein>